<proteinExistence type="predicted"/>
<dbReference type="PROSITE" id="PS50262">
    <property type="entry name" value="G_PROTEIN_RECEP_F1_2"/>
    <property type="match status" value="1"/>
</dbReference>
<evidence type="ECO:0000259" key="8">
    <source>
        <dbReference type="PROSITE" id="PS50262"/>
    </source>
</evidence>
<keyword evidence="9" id="KW-0675">Receptor</keyword>
<reference evidence="9" key="1">
    <citation type="submission" date="2018-03" db="EMBL/GenBank/DDBJ databases">
        <authorList>
            <person name="Guldener U."/>
        </authorList>
    </citation>
    <scope>NUCLEOTIDE SEQUENCE</scope>
</reference>
<evidence type="ECO:0000259" key="7">
    <source>
        <dbReference type="PROSITE" id="PS50261"/>
    </source>
</evidence>
<comment type="subcellular location">
    <subcellularLocation>
        <location evidence="1">Membrane</location>
        <topology evidence="1">Multi-pass membrane protein</topology>
    </subcellularLocation>
</comment>
<protein>
    <submittedName>
        <fullName evidence="9">Related to G protein coupled receptor like protein</fullName>
    </submittedName>
</protein>
<dbReference type="GO" id="GO:0007189">
    <property type="term" value="P:adenylate cyclase-activating G protein-coupled receptor signaling pathway"/>
    <property type="evidence" value="ECO:0007669"/>
    <property type="project" value="TreeGrafter"/>
</dbReference>
<evidence type="ECO:0000256" key="4">
    <source>
        <dbReference type="ARBA" id="ARBA00023136"/>
    </source>
</evidence>
<dbReference type="InterPro" id="IPR017981">
    <property type="entry name" value="GPCR_2-like_7TM"/>
</dbReference>
<dbReference type="Pfam" id="PF05462">
    <property type="entry name" value="Dicty_CAR"/>
    <property type="match status" value="1"/>
</dbReference>
<evidence type="ECO:0000256" key="1">
    <source>
        <dbReference type="ARBA" id="ARBA00004141"/>
    </source>
</evidence>
<evidence type="ECO:0000256" key="2">
    <source>
        <dbReference type="ARBA" id="ARBA00022692"/>
    </source>
</evidence>
<keyword evidence="2 6" id="KW-0812">Transmembrane</keyword>
<feature type="transmembrane region" description="Helical" evidence="6">
    <location>
        <begin position="146"/>
        <end position="164"/>
    </location>
</feature>
<dbReference type="AlphaFoldDB" id="A0AAE8MRJ4"/>
<feature type="transmembrane region" description="Helical" evidence="6">
    <location>
        <begin position="42"/>
        <end position="59"/>
    </location>
</feature>
<dbReference type="GO" id="GO:0004930">
    <property type="term" value="F:G protein-coupled receptor activity"/>
    <property type="evidence" value="ECO:0007669"/>
    <property type="project" value="TreeGrafter"/>
</dbReference>
<feature type="domain" description="G-protein coupled receptors family 2 profile 2" evidence="7">
    <location>
        <begin position="36"/>
        <end position="220"/>
    </location>
</feature>
<evidence type="ECO:0000256" key="5">
    <source>
        <dbReference type="SAM" id="MobiDB-lite"/>
    </source>
</evidence>
<dbReference type="InterPro" id="IPR022343">
    <property type="entry name" value="GCR1-cAMP_receptor"/>
</dbReference>
<feature type="transmembrane region" description="Helical" evidence="6">
    <location>
        <begin position="313"/>
        <end position="334"/>
    </location>
</feature>
<feature type="transmembrane region" description="Helical" evidence="6">
    <location>
        <begin position="116"/>
        <end position="134"/>
    </location>
</feature>
<dbReference type="SUPFAM" id="SSF81321">
    <property type="entry name" value="Family A G protein-coupled receptor-like"/>
    <property type="match status" value="1"/>
</dbReference>
<evidence type="ECO:0000313" key="9">
    <source>
        <dbReference type="EMBL" id="SPN98826.1"/>
    </source>
</evidence>
<gene>
    <name evidence="9" type="ORF">DNG_01867</name>
</gene>
<dbReference type="PRINTS" id="PR02001">
    <property type="entry name" value="GCR1CAMPR"/>
</dbReference>
<feature type="compositionally biased region" description="Basic and acidic residues" evidence="5">
    <location>
        <begin position="284"/>
        <end position="304"/>
    </location>
</feature>
<dbReference type="GO" id="GO:0007166">
    <property type="term" value="P:cell surface receptor signaling pathway"/>
    <property type="evidence" value="ECO:0007669"/>
    <property type="project" value="InterPro"/>
</dbReference>
<feature type="transmembrane region" description="Helical" evidence="6">
    <location>
        <begin position="354"/>
        <end position="374"/>
    </location>
</feature>
<keyword evidence="10" id="KW-1185">Reference proteome</keyword>
<accession>A0AAE8MRJ4</accession>
<evidence type="ECO:0000256" key="3">
    <source>
        <dbReference type="ARBA" id="ARBA00022989"/>
    </source>
</evidence>
<keyword evidence="4 6" id="KW-0472">Membrane</keyword>
<dbReference type="Proteomes" id="UP001187682">
    <property type="component" value="Unassembled WGS sequence"/>
</dbReference>
<dbReference type="GO" id="GO:0005886">
    <property type="term" value="C:plasma membrane"/>
    <property type="evidence" value="ECO:0007669"/>
    <property type="project" value="TreeGrafter"/>
</dbReference>
<evidence type="ECO:0000256" key="6">
    <source>
        <dbReference type="SAM" id="Phobius"/>
    </source>
</evidence>
<dbReference type="PROSITE" id="PS50261">
    <property type="entry name" value="G_PROTEIN_RECEP_F2_4"/>
    <property type="match status" value="1"/>
</dbReference>
<dbReference type="Gene3D" id="1.20.1070.10">
    <property type="entry name" value="Rhodopsin 7-helix transmembrane proteins"/>
    <property type="match status" value="1"/>
</dbReference>
<dbReference type="EMBL" id="ONZQ02000002">
    <property type="protein sequence ID" value="SPN98826.1"/>
    <property type="molecule type" value="Genomic_DNA"/>
</dbReference>
<keyword evidence="3 6" id="KW-1133">Transmembrane helix</keyword>
<evidence type="ECO:0000313" key="10">
    <source>
        <dbReference type="Proteomes" id="UP001187682"/>
    </source>
</evidence>
<name>A0AAE8MRJ4_9PEZI</name>
<organism evidence="9 10">
    <name type="scientific">Cephalotrichum gorgonifer</name>
    <dbReference type="NCBI Taxonomy" id="2041049"/>
    <lineage>
        <taxon>Eukaryota</taxon>
        <taxon>Fungi</taxon>
        <taxon>Dikarya</taxon>
        <taxon>Ascomycota</taxon>
        <taxon>Pezizomycotina</taxon>
        <taxon>Sordariomycetes</taxon>
        <taxon>Hypocreomycetidae</taxon>
        <taxon>Microascales</taxon>
        <taxon>Microascaceae</taxon>
        <taxon>Cephalotrichum</taxon>
    </lineage>
</organism>
<sequence>MSSPTSPFSPFGEPIVQLAPRADYLDGNDDEVLNTITILERIGSIMSLLGSLFVIITFLTSHAFHKPVNRLVFYASFGNLMTNVGTLMSRSFVDNPTSPGCQFQGFLIQMFMPADSLWTLSMAINVYLTFYYKFDADKLRRMELPYLLFNYGVPFVPAFVYIFVSDSRGNRVYGNAKLWCWVTPEWSIWRIITFYGPVWLVIVTTMFIYLRAGRTIYNKRMQLHDLSGPETETDPSATKTTEVSVISEAIESVDGIVPAALTADYHRQHRGAGAYSVTITAEGGTHDTEDQGENRRGRESGSRRRNLEMNNAAWSYTKCAILFFTAMLITWIPSSANRVYSVLNEGRVLVGLEYASAFVLPLQGLWNCLIYIVTSWNGCKNYFRELGLTPQPSSQNSIAMRTTDFGARRVTSKRFETESMTELQNSRSSSNE</sequence>
<dbReference type="PANTHER" id="PTHR23112">
    <property type="entry name" value="G PROTEIN-COUPLED RECEPTOR 157-RELATED"/>
    <property type="match status" value="1"/>
</dbReference>
<dbReference type="PANTHER" id="PTHR23112:SF22">
    <property type="entry name" value="G-PROTEIN COUPLED RECEPTOR"/>
    <property type="match status" value="1"/>
</dbReference>
<feature type="transmembrane region" description="Helical" evidence="6">
    <location>
        <begin position="188"/>
        <end position="210"/>
    </location>
</feature>
<feature type="domain" description="G-protein coupled receptors family 1 profile" evidence="8">
    <location>
        <begin position="50"/>
        <end position="371"/>
    </location>
</feature>
<dbReference type="InterPro" id="IPR017452">
    <property type="entry name" value="GPCR_Rhodpsn_7TM"/>
</dbReference>
<feature type="region of interest" description="Disordered" evidence="5">
    <location>
        <begin position="282"/>
        <end position="304"/>
    </location>
</feature>
<comment type="caution">
    <text evidence="9">The sequence shown here is derived from an EMBL/GenBank/DDBJ whole genome shotgun (WGS) entry which is preliminary data.</text>
</comment>
<feature type="transmembrane region" description="Helical" evidence="6">
    <location>
        <begin position="71"/>
        <end position="89"/>
    </location>
</feature>